<dbReference type="InterPro" id="IPR002641">
    <property type="entry name" value="PNPLA_dom"/>
</dbReference>
<dbReference type="Pfam" id="PF01734">
    <property type="entry name" value="Patatin"/>
    <property type="match status" value="1"/>
</dbReference>
<feature type="domain" description="PNPLA" evidence="5">
    <location>
        <begin position="25"/>
        <end position="185"/>
    </location>
</feature>
<evidence type="ECO:0000313" key="7">
    <source>
        <dbReference type="Proteomes" id="UP000229740"/>
    </source>
</evidence>
<dbReference type="AlphaFoldDB" id="A0A2G6E7L0"/>
<keyword evidence="2 4" id="KW-0442">Lipid degradation</keyword>
<dbReference type="PANTHER" id="PTHR14226:SF76">
    <property type="entry name" value="NTE FAMILY PROTEIN RSSA"/>
    <property type="match status" value="1"/>
</dbReference>
<evidence type="ECO:0000256" key="4">
    <source>
        <dbReference type="PROSITE-ProRule" id="PRU01161"/>
    </source>
</evidence>
<accession>A0A2G6E7L0</accession>
<protein>
    <submittedName>
        <fullName evidence="6">Esterase</fullName>
    </submittedName>
</protein>
<name>A0A2G6E7L0_9BACT</name>
<evidence type="ECO:0000313" key="6">
    <source>
        <dbReference type="EMBL" id="PID57758.1"/>
    </source>
</evidence>
<dbReference type="GO" id="GO:0016787">
    <property type="term" value="F:hydrolase activity"/>
    <property type="evidence" value="ECO:0007669"/>
    <property type="project" value="UniProtKB-UniRule"/>
</dbReference>
<dbReference type="CDD" id="cd07205">
    <property type="entry name" value="Pat_PNPLA6_PNPLA7_NTE1_like"/>
    <property type="match status" value="1"/>
</dbReference>
<keyword evidence="1 4" id="KW-0378">Hydrolase</keyword>
<dbReference type="InterPro" id="IPR016035">
    <property type="entry name" value="Acyl_Trfase/lysoPLipase"/>
</dbReference>
<comment type="caution">
    <text evidence="6">The sequence shown here is derived from an EMBL/GenBank/DDBJ whole genome shotgun (WGS) entry which is preliminary data.</text>
</comment>
<dbReference type="Proteomes" id="UP000229740">
    <property type="component" value="Unassembled WGS sequence"/>
</dbReference>
<sequence length="300" mass="33066">MCRRLNDEDMRISEQIMNSRPKIGIALGGGVARSFANIGVLNVLAREGIPVDYLAGSSAASIIGAIYASGVSVENTCEIALSTRWKDVASLSLKHPFRGCLSNFRIERFLERHCRSKYFEDLCIPFGIVAADLISGEERLFQAGEIAPAVRASCSIPGIFPPIRIGKRLYIDGCYVNQIPSAAVRTMGAEIVIGCDVSKGALAVKKKVPRNMFTILRHLVALHSQKTADKGRRDSDLLIAVKVDDIGLTELRRKKEIIMRGEEETIKMLPGLYALFDQGLREKEKSCEEAFPRRSNALVL</sequence>
<dbReference type="SUPFAM" id="SSF52151">
    <property type="entry name" value="FabD/lysophospholipase-like"/>
    <property type="match status" value="1"/>
</dbReference>
<dbReference type="PROSITE" id="PS51635">
    <property type="entry name" value="PNPLA"/>
    <property type="match status" value="1"/>
</dbReference>
<comment type="caution">
    <text evidence="4">Lacks conserved residue(s) required for the propagation of feature annotation.</text>
</comment>
<proteinExistence type="predicted"/>
<feature type="active site" description="Nucleophile" evidence="4">
    <location>
        <position position="58"/>
    </location>
</feature>
<evidence type="ECO:0000256" key="1">
    <source>
        <dbReference type="ARBA" id="ARBA00022801"/>
    </source>
</evidence>
<dbReference type="GO" id="GO:0016042">
    <property type="term" value="P:lipid catabolic process"/>
    <property type="evidence" value="ECO:0007669"/>
    <property type="project" value="UniProtKB-UniRule"/>
</dbReference>
<keyword evidence="3 4" id="KW-0443">Lipid metabolism</keyword>
<organism evidence="6 7">
    <name type="scientific">candidate division KSB3 bacterium</name>
    <dbReference type="NCBI Taxonomy" id="2044937"/>
    <lineage>
        <taxon>Bacteria</taxon>
        <taxon>candidate division KSB3</taxon>
    </lineage>
</organism>
<evidence type="ECO:0000256" key="2">
    <source>
        <dbReference type="ARBA" id="ARBA00022963"/>
    </source>
</evidence>
<evidence type="ECO:0000259" key="5">
    <source>
        <dbReference type="PROSITE" id="PS51635"/>
    </source>
</evidence>
<dbReference type="EMBL" id="PDPS01000025">
    <property type="protein sequence ID" value="PID57758.1"/>
    <property type="molecule type" value="Genomic_DNA"/>
</dbReference>
<dbReference type="PANTHER" id="PTHR14226">
    <property type="entry name" value="NEUROPATHY TARGET ESTERASE/SWISS CHEESE D.MELANOGASTER"/>
    <property type="match status" value="1"/>
</dbReference>
<gene>
    <name evidence="6" type="ORF">CSB45_05905</name>
</gene>
<dbReference type="InterPro" id="IPR050301">
    <property type="entry name" value="NTE"/>
</dbReference>
<evidence type="ECO:0000256" key="3">
    <source>
        <dbReference type="ARBA" id="ARBA00023098"/>
    </source>
</evidence>
<feature type="active site" description="Proton acceptor" evidence="4">
    <location>
        <position position="172"/>
    </location>
</feature>
<reference evidence="6 7" key="1">
    <citation type="submission" date="2017-10" db="EMBL/GenBank/DDBJ databases">
        <title>Novel microbial diversity and functional potential in the marine mammal oral microbiome.</title>
        <authorList>
            <person name="Dudek N.K."/>
            <person name="Sun C.L."/>
            <person name="Burstein D."/>
            <person name="Kantor R.S."/>
            <person name="Aliaga Goltsman D.S."/>
            <person name="Bik E.M."/>
            <person name="Thomas B.C."/>
            <person name="Banfield J.F."/>
            <person name="Relman D.A."/>
        </authorList>
    </citation>
    <scope>NUCLEOTIDE SEQUENCE [LARGE SCALE GENOMIC DNA]</scope>
    <source>
        <strain evidence="6">DOLZORAL124_49_17</strain>
    </source>
</reference>
<dbReference type="Gene3D" id="3.40.1090.10">
    <property type="entry name" value="Cytosolic phospholipase A2 catalytic domain"/>
    <property type="match status" value="1"/>
</dbReference>